<keyword evidence="3" id="KW-1185">Reference proteome</keyword>
<keyword evidence="1" id="KW-0812">Transmembrane</keyword>
<gene>
    <name evidence="2" type="ORF">MKW98_008717</name>
</gene>
<feature type="non-terminal residue" evidence="2">
    <location>
        <position position="1"/>
    </location>
</feature>
<evidence type="ECO:0000313" key="3">
    <source>
        <dbReference type="Proteomes" id="UP001202328"/>
    </source>
</evidence>
<feature type="transmembrane region" description="Helical" evidence="1">
    <location>
        <begin position="34"/>
        <end position="51"/>
    </location>
</feature>
<sequence>DELGSVSATGISLDDCHFPVHTMDKLKKAVASQLVYHWMIAIFLCILWTSLRKLWHLKVQLSHFSQCDAFSATSLQDQLSLLEGLLVVKYVKFLKKMDQVEPTQHDNTSPLLRKIMLMHLGDLVNHFLFI</sequence>
<dbReference type="AlphaFoldDB" id="A0AAD4XWE0"/>
<name>A0AAD4XWE0_9MAGN</name>
<protein>
    <submittedName>
        <fullName evidence="2">Uncharacterized protein</fullName>
    </submittedName>
</protein>
<dbReference type="Proteomes" id="UP001202328">
    <property type="component" value="Unassembled WGS sequence"/>
</dbReference>
<comment type="caution">
    <text evidence="2">The sequence shown here is derived from an EMBL/GenBank/DDBJ whole genome shotgun (WGS) entry which is preliminary data.</text>
</comment>
<proteinExistence type="predicted"/>
<organism evidence="2 3">
    <name type="scientific">Papaver atlanticum</name>
    <dbReference type="NCBI Taxonomy" id="357466"/>
    <lineage>
        <taxon>Eukaryota</taxon>
        <taxon>Viridiplantae</taxon>
        <taxon>Streptophyta</taxon>
        <taxon>Embryophyta</taxon>
        <taxon>Tracheophyta</taxon>
        <taxon>Spermatophyta</taxon>
        <taxon>Magnoliopsida</taxon>
        <taxon>Ranunculales</taxon>
        <taxon>Papaveraceae</taxon>
        <taxon>Papaveroideae</taxon>
        <taxon>Papaver</taxon>
    </lineage>
</organism>
<accession>A0AAD4XWE0</accession>
<evidence type="ECO:0000256" key="1">
    <source>
        <dbReference type="SAM" id="Phobius"/>
    </source>
</evidence>
<dbReference type="EMBL" id="JAJJMB010001692">
    <property type="protein sequence ID" value="KAI3956199.1"/>
    <property type="molecule type" value="Genomic_DNA"/>
</dbReference>
<keyword evidence="1" id="KW-1133">Transmembrane helix</keyword>
<evidence type="ECO:0000313" key="2">
    <source>
        <dbReference type="EMBL" id="KAI3956199.1"/>
    </source>
</evidence>
<reference evidence="2" key="1">
    <citation type="submission" date="2022-04" db="EMBL/GenBank/DDBJ databases">
        <title>A functionally conserved STORR gene fusion in Papaver species that diverged 16.8 million years ago.</title>
        <authorList>
            <person name="Catania T."/>
        </authorList>
    </citation>
    <scope>NUCLEOTIDE SEQUENCE</scope>
    <source>
        <strain evidence="2">S-188037</strain>
    </source>
</reference>
<keyword evidence="1" id="KW-0472">Membrane</keyword>